<evidence type="ECO:0000313" key="2">
    <source>
        <dbReference type="Proteomes" id="UP001218423"/>
    </source>
</evidence>
<reference evidence="1" key="1">
    <citation type="submission" date="2023-03" db="EMBL/GenBank/DDBJ databases">
        <title>Aeromonas caviae strain AC1520.</title>
        <authorList>
            <person name="Xie T."/>
            <person name="Zhang Q."/>
            <person name="Deng J."/>
            <person name="Li X."/>
        </authorList>
    </citation>
    <scope>NUCLEOTIDE SEQUENCE</scope>
    <source>
        <strain evidence="1">AC1520</strain>
    </source>
</reference>
<dbReference type="AlphaFoldDB" id="A0AAJ5ZBQ7"/>
<evidence type="ECO:0000313" key="1">
    <source>
        <dbReference type="EMBL" id="WFF97173.1"/>
    </source>
</evidence>
<protein>
    <submittedName>
        <fullName evidence="1">Uncharacterized protein</fullName>
    </submittedName>
</protein>
<dbReference type="Proteomes" id="UP001218423">
    <property type="component" value="Chromosome"/>
</dbReference>
<organism evidence="1 2">
    <name type="scientific">Aeromonas caviae</name>
    <name type="common">Aeromonas punctata</name>
    <dbReference type="NCBI Taxonomy" id="648"/>
    <lineage>
        <taxon>Bacteria</taxon>
        <taxon>Pseudomonadati</taxon>
        <taxon>Pseudomonadota</taxon>
        <taxon>Gammaproteobacteria</taxon>
        <taxon>Aeromonadales</taxon>
        <taxon>Aeromonadaceae</taxon>
        <taxon>Aeromonas</taxon>
    </lineage>
</organism>
<dbReference type="RefSeq" id="WP_277856205.1">
    <property type="nucleotide sequence ID" value="NZ_CP120942.1"/>
</dbReference>
<sequence length="46" mass="4989">MLPKLVVGTRGAFLVYSGLRIPATAEQVQRHLACLQQHLQEAADAS</sequence>
<proteinExistence type="predicted"/>
<dbReference type="EMBL" id="CP120942">
    <property type="protein sequence ID" value="WFF97173.1"/>
    <property type="molecule type" value="Genomic_DNA"/>
</dbReference>
<gene>
    <name evidence="1" type="ORF">P5S46_16145</name>
</gene>
<name>A0AAJ5ZBQ7_AERCA</name>
<accession>A0AAJ5ZBQ7</accession>